<comment type="caution">
    <text evidence="10">The sequence shown here is derived from an EMBL/GenBank/DDBJ whole genome shotgun (WGS) entry which is preliminary data.</text>
</comment>
<evidence type="ECO:0000256" key="1">
    <source>
        <dbReference type="ARBA" id="ARBA00004496"/>
    </source>
</evidence>
<evidence type="ECO:0000259" key="9">
    <source>
        <dbReference type="PROSITE" id="PS51366"/>
    </source>
</evidence>
<feature type="compositionally biased region" description="Low complexity" evidence="8">
    <location>
        <begin position="39"/>
        <end position="63"/>
    </location>
</feature>
<feature type="region of interest" description="Disordered" evidence="8">
    <location>
        <begin position="626"/>
        <end position="662"/>
    </location>
</feature>
<dbReference type="FunFam" id="1.20.970.30:FF:000001">
    <property type="entry name" value="Eukaryotic translation initiation factor subunit eIF-4F, putative"/>
    <property type="match status" value="1"/>
</dbReference>
<dbReference type="GO" id="GO:0016281">
    <property type="term" value="C:eukaryotic translation initiation factor 4F complex"/>
    <property type="evidence" value="ECO:0007669"/>
    <property type="project" value="TreeGrafter"/>
</dbReference>
<dbReference type="GO" id="GO:0010494">
    <property type="term" value="C:cytoplasmic stress granule"/>
    <property type="evidence" value="ECO:0007669"/>
    <property type="project" value="UniProtKB-ARBA"/>
</dbReference>
<feature type="domain" description="MI" evidence="9">
    <location>
        <begin position="1488"/>
        <end position="1610"/>
    </location>
</feature>
<feature type="compositionally biased region" description="Basic residues" evidence="8">
    <location>
        <begin position="315"/>
        <end position="326"/>
    </location>
</feature>
<dbReference type="InterPro" id="IPR022745">
    <property type="entry name" value="eIF4G1_eIF4E-bd"/>
</dbReference>
<dbReference type="SMR" id="A0A015K6Y7"/>
<feature type="compositionally biased region" description="Polar residues" evidence="8">
    <location>
        <begin position="1408"/>
        <end position="1420"/>
    </location>
</feature>
<dbReference type="SUPFAM" id="SSF48371">
    <property type="entry name" value="ARM repeat"/>
    <property type="match status" value="2"/>
</dbReference>
<feature type="region of interest" description="Disordered" evidence="8">
    <location>
        <begin position="691"/>
        <end position="798"/>
    </location>
</feature>
<feature type="region of interest" description="Disordered" evidence="8">
    <location>
        <begin position="250"/>
        <end position="360"/>
    </location>
</feature>
<gene>
    <name evidence="10" type="ORF">RirG_227600</name>
</gene>
<keyword evidence="4" id="KW-0396">Initiation factor</keyword>
<feature type="compositionally biased region" description="Basic and acidic residues" evidence="8">
    <location>
        <begin position="1293"/>
        <end position="1305"/>
    </location>
</feature>
<evidence type="ECO:0000313" key="11">
    <source>
        <dbReference type="Proteomes" id="UP000022910"/>
    </source>
</evidence>
<evidence type="ECO:0000256" key="8">
    <source>
        <dbReference type="SAM" id="MobiDB-lite"/>
    </source>
</evidence>
<dbReference type="Proteomes" id="UP000022910">
    <property type="component" value="Unassembled WGS sequence"/>
</dbReference>
<dbReference type="SMART" id="SM00543">
    <property type="entry name" value="MIF4G"/>
    <property type="match status" value="1"/>
</dbReference>
<evidence type="ECO:0000256" key="5">
    <source>
        <dbReference type="ARBA" id="ARBA00022553"/>
    </source>
</evidence>
<comment type="similarity">
    <text evidence="2">Belongs to the eukaryotic initiation factor 4G family.</text>
</comment>
<dbReference type="Pfam" id="PF12152">
    <property type="entry name" value="eIF_4G1"/>
    <property type="match status" value="1"/>
</dbReference>
<dbReference type="SUPFAM" id="SSF101489">
    <property type="entry name" value="Eukaryotic initiation factor 4f subunit eIF4g, eIF4e-binding domain"/>
    <property type="match status" value="1"/>
</dbReference>
<feature type="region of interest" description="Disordered" evidence="8">
    <location>
        <begin position="1293"/>
        <end position="1362"/>
    </location>
</feature>
<evidence type="ECO:0000256" key="2">
    <source>
        <dbReference type="ARBA" id="ARBA00005775"/>
    </source>
</evidence>
<feature type="region of interest" description="Disordered" evidence="8">
    <location>
        <begin position="1"/>
        <end position="107"/>
    </location>
</feature>
<organism evidence="10 11">
    <name type="scientific">Rhizophagus irregularis (strain DAOM 197198w)</name>
    <name type="common">Glomus intraradices</name>
    <dbReference type="NCBI Taxonomy" id="1432141"/>
    <lineage>
        <taxon>Eukaryota</taxon>
        <taxon>Fungi</taxon>
        <taxon>Fungi incertae sedis</taxon>
        <taxon>Mucoromycota</taxon>
        <taxon>Glomeromycotina</taxon>
        <taxon>Glomeromycetes</taxon>
        <taxon>Glomerales</taxon>
        <taxon>Glomeraceae</taxon>
        <taxon>Rhizophagus</taxon>
    </lineage>
</organism>
<keyword evidence="6" id="KW-0694">RNA-binding</keyword>
<dbReference type="PANTHER" id="PTHR23253">
    <property type="entry name" value="EUKARYOTIC TRANSLATION INITIATION FACTOR 4 GAMMA"/>
    <property type="match status" value="1"/>
</dbReference>
<reference evidence="10 11" key="1">
    <citation type="submission" date="2014-02" db="EMBL/GenBank/DDBJ databases">
        <title>Single nucleus genome sequencing reveals high similarity among nuclei of an endomycorrhizal fungus.</title>
        <authorList>
            <person name="Lin K."/>
            <person name="Geurts R."/>
            <person name="Zhang Z."/>
            <person name="Limpens E."/>
            <person name="Saunders D.G."/>
            <person name="Mu D."/>
            <person name="Pang E."/>
            <person name="Cao H."/>
            <person name="Cha H."/>
            <person name="Lin T."/>
            <person name="Zhou Q."/>
            <person name="Shang Y."/>
            <person name="Li Y."/>
            <person name="Ivanov S."/>
            <person name="Sharma T."/>
            <person name="Velzen R.V."/>
            <person name="Ruijter N.D."/>
            <person name="Aanen D.K."/>
            <person name="Win J."/>
            <person name="Kamoun S."/>
            <person name="Bisseling T."/>
            <person name="Huang S."/>
        </authorList>
    </citation>
    <scope>NUCLEOTIDE SEQUENCE [LARGE SCALE GENOMIC DNA]</scope>
    <source>
        <strain evidence="11">DAOM197198w</strain>
    </source>
</reference>
<dbReference type="InterPro" id="IPR036211">
    <property type="entry name" value="eIF4G_eIF4E-bd_sf"/>
</dbReference>
<feature type="region of interest" description="Disordered" evidence="8">
    <location>
        <begin position="217"/>
        <end position="236"/>
    </location>
</feature>
<feature type="compositionally biased region" description="Basic and acidic residues" evidence="8">
    <location>
        <begin position="453"/>
        <end position="483"/>
    </location>
</feature>
<dbReference type="InterPro" id="IPR016024">
    <property type="entry name" value="ARM-type_fold"/>
</dbReference>
<dbReference type="InterPro" id="IPR003890">
    <property type="entry name" value="MIF4G-like_typ-3"/>
</dbReference>
<feature type="region of interest" description="Disordered" evidence="8">
    <location>
        <begin position="1391"/>
        <end position="1481"/>
    </location>
</feature>
<feature type="compositionally biased region" description="Basic residues" evidence="8">
    <location>
        <begin position="297"/>
        <end position="306"/>
    </location>
</feature>
<feature type="compositionally biased region" description="Polar residues" evidence="8">
    <location>
        <begin position="64"/>
        <end position="107"/>
    </location>
</feature>
<accession>A0A015K6Y7</accession>
<feature type="compositionally biased region" description="Low complexity" evidence="8">
    <location>
        <begin position="786"/>
        <end position="798"/>
    </location>
</feature>
<name>A0A015K6Y7_RHIIW</name>
<dbReference type="GO" id="GO:0003743">
    <property type="term" value="F:translation initiation factor activity"/>
    <property type="evidence" value="ECO:0007669"/>
    <property type="project" value="UniProtKB-KW"/>
</dbReference>
<comment type="subcellular location">
    <subcellularLocation>
        <location evidence="1">Cytoplasm</location>
    </subcellularLocation>
</comment>
<feature type="compositionally biased region" description="Low complexity" evidence="8">
    <location>
        <begin position="127"/>
        <end position="201"/>
    </location>
</feature>
<evidence type="ECO:0000256" key="3">
    <source>
        <dbReference type="ARBA" id="ARBA00022490"/>
    </source>
</evidence>
<dbReference type="Pfam" id="PF02854">
    <property type="entry name" value="MIF4G"/>
    <property type="match status" value="1"/>
</dbReference>
<feature type="compositionally biased region" description="Basic and acidic residues" evidence="8">
    <location>
        <begin position="492"/>
        <end position="576"/>
    </location>
</feature>
<dbReference type="FunFam" id="1.25.40.180:FF:000020">
    <property type="entry name" value="Eukaryotic translation initiation factor subunit"/>
    <property type="match status" value="1"/>
</dbReference>
<feature type="compositionally biased region" description="Polar residues" evidence="8">
    <location>
        <begin position="283"/>
        <end position="292"/>
    </location>
</feature>
<evidence type="ECO:0000256" key="6">
    <source>
        <dbReference type="ARBA" id="ARBA00022884"/>
    </source>
</evidence>
<keyword evidence="11" id="KW-1185">Reference proteome</keyword>
<keyword evidence="5" id="KW-0597">Phosphoprotein</keyword>
<evidence type="ECO:0000256" key="7">
    <source>
        <dbReference type="ARBA" id="ARBA00022917"/>
    </source>
</evidence>
<dbReference type="PANTHER" id="PTHR23253:SF9">
    <property type="entry name" value="EUKARYOTIC TRANSLATION INITIATION FACTOR 4 GAMMA 2"/>
    <property type="match status" value="1"/>
</dbReference>
<dbReference type="OrthoDB" id="514777at2759"/>
<feature type="compositionally biased region" description="Low complexity" evidence="8">
    <location>
        <begin position="1468"/>
        <end position="1481"/>
    </location>
</feature>
<dbReference type="PROSITE" id="PS51366">
    <property type="entry name" value="MI"/>
    <property type="match status" value="1"/>
</dbReference>
<evidence type="ECO:0000256" key="4">
    <source>
        <dbReference type="ARBA" id="ARBA00022540"/>
    </source>
</evidence>
<feature type="compositionally biased region" description="Polar residues" evidence="8">
    <location>
        <begin position="225"/>
        <end position="236"/>
    </location>
</feature>
<dbReference type="STRING" id="1432141.A0A015K6Y7"/>
<feature type="region of interest" description="Disordered" evidence="8">
    <location>
        <begin position="124"/>
        <end position="206"/>
    </location>
</feature>
<evidence type="ECO:0000313" key="10">
    <source>
        <dbReference type="EMBL" id="EXX55176.1"/>
    </source>
</evidence>
<dbReference type="EMBL" id="JEMT01028294">
    <property type="protein sequence ID" value="EXX55176.1"/>
    <property type="molecule type" value="Genomic_DNA"/>
</dbReference>
<feature type="region of interest" description="Disordered" evidence="8">
    <location>
        <begin position="448"/>
        <end position="576"/>
    </location>
</feature>
<feature type="region of interest" description="Disordered" evidence="8">
    <location>
        <begin position="863"/>
        <end position="900"/>
    </location>
</feature>
<dbReference type="GO" id="GO:0003729">
    <property type="term" value="F:mRNA binding"/>
    <property type="evidence" value="ECO:0007669"/>
    <property type="project" value="TreeGrafter"/>
</dbReference>
<feature type="compositionally biased region" description="Low complexity" evidence="8">
    <location>
        <begin position="1"/>
        <end position="32"/>
    </location>
</feature>
<proteinExistence type="inferred from homology"/>
<keyword evidence="3" id="KW-0963">Cytoplasm</keyword>
<sequence>MNRTNNKNYAQAAAQQKNNKQASHTNNPSHQNQQHHHQQVSQQNQASGPPTSSNYSSSANGKSINNSQTKPQTPHNSTMGNGNTGRSASIKQQKNSVTLPTNGHSWETAPTSLVFGSIKNTSNAQISSLPSSTSQTLTSGGGLPTTLPTKGVPTFGSLPTNTTTTPTTQATQATQATPTTVGTSGPGVNNINNNNNNNNSNGTSKSISARANEIPRTHSAPPLFQDSNNRNVGQSGHTSIVVPARTQPNNIHQQQSAAVPPHQQSSASVNNNNPPLNHRKDSVSSTVSSNDGQPQFHPHHSPHHPPNHTNQHGHPAFRHPQHHNTHKPIQQMYRPRDKQHPSPHLNPAQQPVPTQQSAMPIGPPPHMFQMYPNHRGVYYMDYTTGYPVAPHNMYSIPPFVPQRPPPMSQPIPPVNNVSFQKQPTSKAIQIIDPNRNAPIQINTNNIQRQQQNYKREETPSTVPDKKTKESDKEVRPSSDDKGVSKAVPIVDPAEKIKEREEREKKEREEQERIAKEKEERERKEREERLELERIAKEKEEQERKEREEREEQERLAKEKEERERKEREEREEQERIAKEKEELERKEREEREKKEREELERLAIEKEERERKERERLELERIAKEKEERERKEREEREEQERLVKEKEERERKEREEREELERIAKEKEEQERKEREERERLELERIAKEKEERERKEKEEREERERLEAVERIEKERKEAEEKALKEQEEKALLKEADIEKKEEEEPKSKATPEEEAEKKKKAEALDKKDDKKEEKKRPGPLDLSRTTSAPAIPSAPLSALGSARMLDDLSSIQYPQGIKSPNPELNSNAEPGKFKYDRTFLMQFMTVCKEKPENLPALEAIGMEESKDDKKRTNTRSNSGPRTSSLHKGSPNQSQFSQMGEFKFTPLKTSEERFAASMRNGMPASGIFGRTALGRTGSGSTLLPPTAAMTPPSPGRTPSGRNRDNRRTGKGSHQMQGSNMGQEHVAPLERTENRWVPQILNSSTPLPKSEESIPFESVQRKVKALLNKLTLEKFDSISDQIIDFANKSRDERDGRILREVIRLIFEKSCDESNFCAMYAQLCRKMMERVDPEIVDENVKNTEGKFVQGGTLFRKYLLNRCQEEFEKGWKVNVPVPSNEKGEPDLMSDEYYVAARAKRQGLGLIRFIGELFKLNMLTERIMHECIKKLLIFQGSPEEEEMESLCKLMNTVGEQLDHVKPNPHEQMKSTQLDHAKAKKYMESYFDRMEEISKLPNLSSRIKFMLMDVMDLRSNAWKPRRDINAPKTIAEIHEDAAKQKEEAEYLRRTTSSGGRGMPKMSEQMSRSGSSRQHRSDKGMTQSPDGWSTVGSSSQRNKEKVGDLTKFGSVNRSKIVSLAPGGILGGLSGGAKGWSKGNENKDPNDKPGLNRANSTTNIYSVLNSESSEGRKSSESNSSDTQKPSPPTERKKLILAPRTKSFTSEEPVKLVSKSTSGSASSSQTTVELDSKKICKSIVNMMEEYFSILDSQEVITCLKEDTPVEYHPKAIETFANKVIEKKQKDVDDVMKLFKEIVSSSTCDNDAFKDGFKATLEFLMEIGADAPMAYSYTGQLLFSTELDFRDIIELLKPLDDDMAIDKIVKGYAKALKNDVDEQKYVQKINEFDLTSLFPKKNKDDINKYIEDLGGSSKK</sequence>
<feature type="compositionally biased region" description="Polar residues" evidence="8">
    <location>
        <begin position="973"/>
        <end position="983"/>
    </location>
</feature>
<feature type="region of interest" description="Disordered" evidence="8">
    <location>
        <begin position="935"/>
        <end position="985"/>
    </location>
</feature>
<feature type="region of interest" description="Disordered" evidence="8">
    <location>
        <begin position="814"/>
        <end position="834"/>
    </location>
</feature>
<protein>
    <submittedName>
        <fullName evidence="10">Tif4632p</fullName>
    </submittedName>
</protein>
<feature type="compositionally biased region" description="Polar residues" evidence="8">
    <location>
        <begin position="1336"/>
        <end position="1352"/>
    </location>
</feature>
<dbReference type="Gene3D" id="1.25.40.180">
    <property type="match status" value="2"/>
</dbReference>
<feature type="compositionally biased region" description="Polar residues" evidence="8">
    <location>
        <begin position="877"/>
        <end position="900"/>
    </location>
</feature>
<feature type="compositionally biased region" description="Polar residues" evidence="8">
    <location>
        <begin position="250"/>
        <end position="275"/>
    </location>
</feature>
<dbReference type="InterPro" id="IPR003891">
    <property type="entry name" value="Initiation_fac_eIF4g_MI"/>
</dbReference>
<keyword evidence="7" id="KW-0648">Protein biosynthesis</keyword>
<dbReference type="Pfam" id="PF02847">
    <property type="entry name" value="MA3"/>
    <property type="match status" value="1"/>
</dbReference>
<dbReference type="Gene3D" id="1.20.970.30">
    <property type="entry name" value="eIF4G, eIF4E-binding domain"/>
    <property type="match status" value="1"/>
</dbReference>
<feature type="compositionally biased region" description="Low complexity" evidence="8">
    <location>
        <begin position="942"/>
        <end position="952"/>
    </location>
</feature>
<feature type="compositionally biased region" description="Polar residues" evidence="8">
    <location>
        <begin position="347"/>
        <end position="358"/>
    </location>
</feature>
<feature type="compositionally biased region" description="Basic and acidic residues" evidence="8">
    <location>
        <begin position="691"/>
        <end position="781"/>
    </location>
</feature>